<name>A0A3N9X4I6_9ACTN</name>
<gene>
    <name evidence="1" type="ORF">DLJ58_20175</name>
</gene>
<sequence>MILVQEAYLTYPPCEPPQDEQGMCVLLAAVYESQLNFLKERVEVLAYVRQPGTPRNEPDSVIYEIRYRPVPR</sequence>
<protein>
    <submittedName>
        <fullName evidence="1">Uncharacterized protein</fullName>
    </submittedName>
</protein>
<dbReference type="EMBL" id="QGSY01000212">
    <property type="protein sequence ID" value="RQX07870.1"/>
    <property type="molecule type" value="Genomic_DNA"/>
</dbReference>
<accession>A0A3N9X4I6</accession>
<reference evidence="1 2" key="1">
    <citation type="submission" date="2018-05" db="EMBL/GenBank/DDBJ databases">
        <title>Micromonospora from Atacama Desert.</title>
        <authorList>
            <person name="Carro L."/>
            <person name="Goodfellow M."/>
            <person name="Klenk H.-P."/>
        </authorList>
    </citation>
    <scope>NUCLEOTIDE SEQUENCE [LARGE SCALE GENOMIC DNA]</scope>
    <source>
        <strain evidence="1 2">LB32</strain>
    </source>
</reference>
<organism evidence="1 2">
    <name type="scientific">Micromonospora arida</name>
    <dbReference type="NCBI Taxonomy" id="2203715"/>
    <lineage>
        <taxon>Bacteria</taxon>
        <taxon>Bacillati</taxon>
        <taxon>Actinomycetota</taxon>
        <taxon>Actinomycetes</taxon>
        <taxon>Micromonosporales</taxon>
        <taxon>Micromonosporaceae</taxon>
        <taxon>Micromonospora</taxon>
    </lineage>
</organism>
<dbReference type="Proteomes" id="UP000266889">
    <property type="component" value="Unassembled WGS sequence"/>
</dbReference>
<proteinExistence type="predicted"/>
<evidence type="ECO:0000313" key="1">
    <source>
        <dbReference type="EMBL" id="RQX07870.1"/>
    </source>
</evidence>
<comment type="caution">
    <text evidence="1">The sequence shown here is derived from an EMBL/GenBank/DDBJ whole genome shotgun (WGS) entry which is preliminary data.</text>
</comment>
<dbReference type="AlphaFoldDB" id="A0A3N9X4I6"/>
<evidence type="ECO:0000313" key="2">
    <source>
        <dbReference type="Proteomes" id="UP000266889"/>
    </source>
</evidence>
<keyword evidence="2" id="KW-1185">Reference proteome</keyword>